<proteinExistence type="predicted"/>
<keyword evidence="1" id="KW-0285">Flavoprotein</keyword>
<dbReference type="Proteomes" id="UP000574390">
    <property type="component" value="Unassembled WGS sequence"/>
</dbReference>
<dbReference type="AlphaFoldDB" id="A0A7J6R1G9"/>
<evidence type="ECO:0000313" key="5">
    <source>
        <dbReference type="Proteomes" id="UP000574390"/>
    </source>
</evidence>
<dbReference type="PANTHER" id="PTHR43400">
    <property type="entry name" value="FUMARATE REDUCTASE"/>
    <property type="match status" value="1"/>
</dbReference>
<dbReference type="SUPFAM" id="SSF51905">
    <property type="entry name" value="FAD/NAD(P)-binding domain"/>
    <property type="match status" value="1"/>
</dbReference>
<accession>A0A7J6R1G9</accession>
<dbReference type="InterPro" id="IPR050315">
    <property type="entry name" value="FAD-oxidoreductase_2"/>
</dbReference>
<evidence type="ECO:0000256" key="2">
    <source>
        <dbReference type="ARBA" id="ARBA00023002"/>
    </source>
</evidence>
<sequence length="138" mass="15027">MSSPPKRAIVVGGGLAGFSAANTILEAGGRVLLLDKSAFCGRRDSNELFESDCMKGGAKHPELVKVMVENSGASVDWLMDNFDLDLSLLARLGGHSVERTHRGKERFPGMTITYAEIQMAEAIAKKFPDRCEILNKCR</sequence>
<dbReference type="PANTHER" id="PTHR43400:SF1">
    <property type="entry name" value="FUMARATE REDUCTASE"/>
    <property type="match status" value="1"/>
</dbReference>
<evidence type="ECO:0000256" key="1">
    <source>
        <dbReference type="ARBA" id="ARBA00022630"/>
    </source>
</evidence>
<dbReference type="Gene3D" id="3.50.50.60">
    <property type="entry name" value="FAD/NAD(P)-binding domain"/>
    <property type="match status" value="1"/>
</dbReference>
<gene>
    <name evidence="4" type="ORF">FOZ62_010172</name>
</gene>
<keyword evidence="2" id="KW-0560">Oxidoreductase</keyword>
<dbReference type="EMBL" id="JABANM010025954">
    <property type="protein sequence ID" value="KAF4713736.1"/>
    <property type="molecule type" value="Genomic_DNA"/>
</dbReference>
<dbReference type="InterPro" id="IPR036188">
    <property type="entry name" value="FAD/NAD-bd_sf"/>
</dbReference>
<reference evidence="4 5" key="1">
    <citation type="submission" date="2020-04" db="EMBL/GenBank/DDBJ databases">
        <title>Perkinsus olseni comparative genomics.</title>
        <authorList>
            <person name="Bogema D.R."/>
        </authorList>
    </citation>
    <scope>NUCLEOTIDE SEQUENCE [LARGE SCALE GENOMIC DNA]</scope>
    <source>
        <strain evidence="4">ATCC PRA-205</strain>
    </source>
</reference>
<organism evidence="4 5">
    <name type="scientific">Perkinsus olseni</name>
    <name type="common">Perkinsus atlanticus</name>
    <dbReference type="NCBI Taxonomy" id="32597"/>
    <lineage>
        <taxon>Eukaryota</taxon>
        <taxon>Sar</taxon>
        <taxon>Alveolata</taxon>
        <taxon>Perkinsozoa</taxon>
        <taxon>Perkinsea</taxon>
        <taxon>Perkinsida</taxon>
        <taxon>Perkinsidae</taxon>
        <taxon>Perkinsus</taxon>
    </lineage>
</organism>
<comment type="caution">
    <text evidence="4">The sequence shown here is derived from an EMBL/GenBank/DDBJ whole genome shotgun (WGS) entry which is preliminary data.</text>
</comment>
<dbReference type="InterPro" id="IPR003953">
    <property type="entry name" value="FAD-dep_OxRdtase_2_FAD-bd"/>
</dbReference>
<feature type="non-terminal residue" evidence="4">
    <location>
        <position position="138"/>
    </location>
</feature>
<protein>
    <recommendedName>
        <fullName evidence="3">FAD-dependent oxidoreductase 2 FAD-binding domain-containing protein</fullName>
    </recommendedName>
</protein>
<dbReference type="Pfam" id="PF00890">
    <property type="entry name" value="FAD_binding_2"/>
    <property type="match status" value="1"/>
</dbReference>
<name>A0A7J6R1G9_PEROL</name>
<feature type="domain" description="FAD-dependent oxidoreductase 2 FAD-binding" evidence="3">
    <location>
        <begin position="8"/>
        <end position="116"/>
    </location>
</feature>
<evidence type="ECO:0000313" key="4">
    <source>
        <dbReference type="EMBL" id="KAF4713736.1"/>
    </source>
</evidence>
<dbReference type="GO" id="GO:0016491">
    <property type="term" value="F:oxidoreductase activity"/>
    <property type="evidence" value="ECO:0007669"/>
    <property type="project" value="UniProtKB-KW"/>
</dbReference>
<evidence type="ECO:0000259" key="3">
    <source>
        <dbReference type="Pfam" id="PF00890"/>
    </source>
</evidence>